<sequence length="119" mass="13841">MAAMSFIATASLLEDGASLCYLYHSENRNSVVVIPELISTNFLSRRRSNQGFLDGTICKSSQHLPWIRCNYLFAAWFLRSVSLRIASIWGKLRQSFFGRFRVYYSSSLRCYYGFSFKKY</sequence>
<evidence type="ECO:0000313" key="2">
    <source>
        <dbReference type="Proteomes" id="UP001174677"/>
    </source>
</evidence>
<reference evidence="1 2" key="1">
    <citation type="journal article" date="2023" name="Plant Biotechnol. J.">
        <title>Chromosome-level wild Hevea brasiliensis genome provides new tools for genomic-assisted breeding and valuable loci to elevate rubber yield.</title>
        <authorList>
            <person name="Cheng H."/>
            <person name="Song X."/>
            <person name="Hu Y."/>
            <person name="Wu T."/>
            <person name="Yang Q."/>
            <person name="An Z."/>
            <person name="Feng S."/>
            <person name="Deng Z."/>
            <person name="Wu W."/>
            <person name="Zeng X."/>
            <person name="Tu M."/>
            <person name="Wang X."/>
            <person name="Huang H."/>
        </authorList>
    </citation>
    <scope>NUCLEOTIDE SEQUENCE [LARGE SCALE GENOMIC DNA]</scope>
    <source>
        <strain evidence="1">MT/VB/25A 57/8</strain>
    </source>
</reference>
<comment type="caution">
    <text evidence="1">The sequence shown here is derived from an EMBL/GenBank/DDBJ whole genome shotgun (WGS) entry which is preliminary data.</text>
</comment>
<proteinExistence type="predicted"/>
<organism evidence="1 2">
    <name type="scientific">Hevea brasiliensis</name>
    <name type="common">Para rubber tree</name>
    <name type="synonym">Siphonia brasiliensis</name>
    <dbReference type="NCBI Taxonomy" id="3981"/>
    <lineage>
        <taxon>Eukaryota</taxon>
        <taxon>Viridiplantae</taxon>
        <taxon>Streptophyta</taxon>
        <taxon>Embryophyta</taxon>
        <taxon>Tracheophyta</taxon>
        <taxon>Spermatophyta</taxon>
        <taxon>Magnoliopsida</taxon>
        <taxon>eudicotyledons</taxon>
        <taxon>Gunneridae</taxon>
        <taxon>Pentapetalae</taxon>
        <taxon>rosids</taxon>
        <taxon>fabids</taxon>
        <taxon>Malpighiales</taxon>
        <taxon>Euphorbiaceae</taxon>
        <taxon>Crotonoideae</taxon>
        <taxon>Micrandreae</taxon>
        <taxon>Hevea</taxon>
    </lineage>
</organism>
<dbReference type="Proteomes" id="UP001174677">
    <property type="component" value="Chromosome 8"/>
</dbReference>
<evidence type="ECO:0000313" key="1">
    <source>
        <dbReference type="EMBL" id="KAJ9175111.1"/>
    </source>
</evidence>
<accession>A0ABQ9M4B3</accession>
<dbReference type="EMBL" id="JARPOI010000008">
    <property type="protein sequence ID" value="KAJ9175111.1"/>
    <property type="molecule type" value="Genomic_DNA"/>
</dbReference>
<evidence type="ECO:0008006" key="3">
    <source>
        <dbReference type="Google" id="ProtNLM"/>
    </source>
</evidence>
<keyword evidence="2" id="KW-1185">Reference proteome</keyword>
<name>A0ABQ9M4B3_HEVBR</name>
<gene>
    <name evidence="1" type="ORF">P3X46_013693</name>
</gene>
<protein>
    <recommendedName>
        <fullName evidence="3">Secreted protein</fullName>
    </recommendedName>
</protein>